<protein>
    <submittedName>
        <fullName evidence="1">Uncharacterized protein</fullName>
    </submittedName>
</protein>
<proteinExistence type="predicted"/>
<dbReference type="InParanoid" id="G4TJS9"/>
<evidence type="ECO:0000313" key="1">
    <source>
        <dbReference type="EMBL" id="CCA71572.1"/>
    </source>
</evidence>
<gene>
    <name evidence="1" type="ORF">PIIN_05509</name>
</gene>
<name>G4TJS9_SERID</name>
<dbReference type="Proteomes" id="UP000007148">
    <property type="component" value="Unassembled WGS sequence"/>
</dbReference>
<dbReference type="HOGENOM" id="CLU_1195280_0_0_1"/>
<evidence type="ECO:0000313" key="2">
    <source>
        <dbReference type="Proteomes" id="UP000007148"/>
    </source>
</evidence>
<accession>G4TJS9</accession>
<comment type="caution">
    <text evidence="1">The sequence shown here is derived from an EMBL/GenBank/DDBJ whole genome shotgun (WGS) entry which is preliminary data.</text>
</comment>
<dbReference type="OrthoDB" id="3165318at2759"/>
<keyword evidence="2" id="KW-1185">Reference proteome</keyword>
<organism evidence="1 2">
    <name type="scientific">Serendipita indica (strain DSM 11827)</name>
    <name type="common">Root endophyte fungus</name>
    <name type="synonym">Piriformospora indica</name>
    <dbReference type="NCBI Taxonomy" id="1109443"/>
    <lineage>
        <taxon>Eukaryota</taxon>
        <taxon>Fungi</taxon>
        <taxon>Dikarya</taxon>
        <taxon>Basidiomycota</taxon>
        <taxon>Agaricomycotina</taxon>
        <taxon>Agaricomycetes</taxon>
        <taxon>Sebacinales</taxon>
        <taxon>Serendipitaceae</taxon>
        <taxon>Serendipita</taxon>
    </lineage>
</organism>
<dbReference type="AlphaFoldDB" id="G4TJS9"/>
<reference evidence="1 2" key="1">
    <citation type="journal article" date="2011" name="PLoS Pathog.">
        <title>Endophytic Life Strategies Decoded by Genome and Transcriptome Analyses of the Mutualistic Root Symbiont Piriformospora indica.</title>
        <authorList>
            <person name="Zuccaro A."/>
            <person name="Lahrmann U."/>
            <person name="Guldener U."/>
            <person name="Langen G."/>
            <person name="Pfiffi S."/>
            <person name="Biedenkopf D."/>
            <person name="Wong P."/>
            <person name="Samans B."/>
            <person name="Grimm C."/>
            <person name="Basiewicz M."/>
            <person name="Murat C."/>
            <person name="Martin F."/>
            <person name="Kogel K.H."/>
        </authorList>
    </citation>
    <scope>NUCLEOTIDE SEQUENCE [LARGE SCALE GENOMIC DNA]</scope>
    <source>
        <strain evidence="1 2">DSM 11827</strain>
    </source>
</reference>
<dbReference type="EMBL" id="CAFZ01000125">
    <property type="protein sequence ID" value="CCA71572.1"/>
    <property type="molecule type" value="Genomic_DNA"/>
</dbReference>
<sequence>MASIVKKRLIFKAKEGAIPNPIDILLTFCDVDDVKFKRDGAKLVAWKVIKFPAQRSASARVTYRREFCFIHPQVNTGNIIFPSTNIPLKLGEQTSLIDETGTGDAEFAKSTNFTDKTSIRVENKTTVMQDIAVGMSQGHATEPDIIYWYEDVGVDQFRVFKPLTVLFPYAVPNYDKGVLATQGLPDKPMDPIDLLSLKPETTWYLTYEGSGGTYKLTMTEPLDEEDRDAGDGRQ</sequence>